<protein>
    <recommendedName>
        <fullName evidence="16">Sensory/regulatory protein RpfC</fullName>
        <ecNumber evidence="3">2.7.13.3</ecNumber>
    </recommendedName>
</protein>
<feature type="domain" description="Response regulatory" evidence="22">
    <location>
        <begin position="981"/>
        <end position="1097"/>
    </location>
</feature>
<organism evidence="26 27">
    <name type="scientific">Vibrio nigripulchritudo</name>
    <dbReference type="NCBI Taxonomy" id="28173"/>
    <lineage>
        <taxon>Bacteria</taxon>
        <taxon>Pseudomonadati</taxon>
        <taxon>Pseudomonadota</taxon>
        <taxon>Gammaproteobacteria</taxon>
        <taxon>Vibrionales</taxon>
        <taxon>Vibrionaceae</taxon>
        <taxon>Vibrio</taxon>
    </lineage>
</organism>
<comment type="subunit">
    <text evidence="15">At low DSF concentrations, interacts with RpfF.</text>
</comment>
<dbReference type="PROSITE" id="PS50894">
    <property type="entry name" value="HPT"/>
    <property type="match status" value="1"/>
</dbReference>
<dbReference type="InterPro" id="IPR036097">
    <property type="entry name" value="HisK_dim/P_sf"/>
</dbReference>
<feature type="domain" description="HPt" evidence="25">
    <location>
        <begin position="1154"/>
        <end position="1246"/>
    </location>
</feature>
<dbReference type="PATRIC" id="fig|1260221.3.peg.4164"/>
<dbReference type="InterPro" id="IPR013767">
    <property type="entry name" value="PAS_fold"/>
</dbReference>
<evidence type="ECO:0000256" key="4">
    <source>
        <dbReference type="ARBA" id="ARBA00022475"/>
    </source>
</evidence>
<dbReference type="NCBIfam" id="TIGR00229">
    <property type="entry name" value="sensory_box"/>
    <property type="match status" value="1"/>
</dbReference>
<dbReference type="Proteomes" id="UP000016895">
    <property type="component" value="Chromosome 2"/>
</dbReference>
<dbReference type="PANTHER" id="PTHR45339">
    <property type="entry name" value="HYBRID SIGNAL TRANSDUCTION HISTIDINE KINASE J"/>
    <property type="match status" value="1"/>
</dbReference>
<feature type="transmembrane region" description="Helical" evidence="20">
    <location>
        <begin position="219"/>
        <end position="242"/>
    </location>
</feature>
<dbReference type="SUPFAM" id="SSF55874">
    <property type="entry name" value="ATPase domain of HSP90 chaperone/DNA topoisomerase II/histidine kinase"/>
    <property type="match status" value="1"/>
</dbReference>
<keyword evidence="12 20" id="KW-1133">Transmembrane helix</keyword>
<dbReference type="Pfam" id="PF02518">
    <property type="entry name" value="HATPase_c"/>
    <property type="match status" value="1"/>
</dbReference>
<dbReference type="Gene3D" id="3.30.450.20">
    <property type="entry name" value="PAS domain"/>
    <property type="match status" value="1"/>
</dbReference>
<dbReference type="GO" id="GO:0005886">
    <property type="term" value="C:plasma membrane"/>
    <property type="evidence" value="ECO:0007669"/>
    <property type="project" value="UniProtKB-SubCell"/>
</dbReference>
<feature type="domain" description="Histidine kinase" evidence="21">
    <location>
        <begin position="599"/>
        <end position="820"/>
    </location>
</feature>
<keyword evidence="7 20" id="KW-0812">Transmembrane</keyword>
<evidence type="ECO:0000256" key="7">
    <source>
        <dbReference type="ARBA" id="ARBA00022692"/>
    </source>
</evidence>
<dbReference type="PROSITE" id="PS50113">
    <property type="entry name" value="PAC"/>
    <property type="match status" value="1"/>
</dbReference>
<sequence>MKMKTLFSLLFLLMFVVNISIIFVANRTIDVFSEEEKILIQQSELIKMGNELKQSSDNLTKFARAYAVTGDTKWKRLFQRVLDVRNGKAPLPPGHEYDYWDVIATESDLQFSLEPGFIGDTFLQRINKAGMSETEVNNLALALATSDQLVKLEEEAFKQIELATAQGRRNALDLLYGQTYFDEKAKIMAAIETAYLSSIDRLAVEHKNAADMVGTSSNLMLLGVLMLGFFLMISFLLLWSVYIAPLGRMQNQVISKVNDQDYDFTLSEKVKGDLGDFSSAINSLLFNLRNELRIGQTVQNYNDVIRGKEQLEEVISATKQFLSTHFSFPLITFYQNKSGDLVAIDNFGTLFDPTPDSHTFPYYCLESGAHLVVEAKKETPLKLAMGDMTVELLELHAFPIQANNKPLGVLQIGTVNKLTGNNLRILNELVENFSIAFQLGLNIEQQKETEQEVTRQLELNQHIIDSIPNPTYYRNRLGEYLGVNEQFCEFMELKVEDVLGNHIEDLFNEDTVHVLKRYELELLQGTKRLQFEMVLTNGKGEDRNLIVYEAPFYDQNNGIMGIVGTFMDVTETKRLERDLIESKESADKLSKIKGDFLANMSHEIRTPMNAIMGMTHLVLSSDLGDKQRDYVEKIDYSSKQLLGIINDILDFSKVEAGKLQIENTDFSLDKVLDNLASVLSVKAENKGIELIFNVSPNIPNQLIGDPLRLGQVLINLAGNAVKFTDSGEVIVTVSEESRNESSAVLKFSVEDTGIGMTPEQMSGLFQAFSQGDTSTTRKYGGTGLGLSISQQLIQLMGGEIMVSSYYGRGSHFWFELELDIGEERPTKERYLITQHKRALVIDDNDTARLIVASMLSDMMFEVDVASNASDAFHILDDAQKQYDLLLVDWQMPEMDGIQTIEHIRKHDLSPGSKMILITAYGNQLDFNDQYGHIIDGLVLKPINPSNLLDTIVDTLGSYISKEEIKEAAESPEVVHDISGTRILLVEDNITNQEIASTILENEGAQVSIANHGLEALEMLDSNTFDVVLMDMQMPVMDGLTATKEIRKIYDDKTLPVLAMTANAMREDVESCMNVGMNAHIAKPIHVPSLLAKISEFTQSRNGKESNAAPSSAERAGSIEMNGNSNKAANINGEHTFPEVEGIDLEGGLKRLSGNTEIYFSTLKRFFKSQESDLKELLAMIQDQELDQAKDKLHAIKGASANLSVDYIHQMSRFMEKQIKGGETPATDDVKKMMAFVEMVNSQIKETEEKPQDKIAIDSSFHKLLEQLNTALLEADTEALTIVEELQKYQLADSSPLNEMSELLDNFQFDQAADMLARLRQSI</sequence>
<evidence type="ECO:0000256" key="3">
    <source>
        <dbReference type="ARBA" id="ARBA00012438"/>
    </source>
</evidence>
<evidence type="ECO:0000256" key="12">
    <source>
        <dbReference type="ARBA" id="ARBA00022989"/>
    </source>
</evidence>
<reference evidence="26 27" key="1">
    <citation type="journal article" date="2013" name="ISME J.">
        <title>Comparative genomics of pathogenic lineages of Vibrio nigripulchritudo identifies virulence-associated traits.</title>
        <authorList>
            <person name="Goudenege D."/>
            <person name="Labreuche Y."/>
            <person name="Krin E."/>
            <person name="Ansquer D."/>
            <person name="Mangenot S."/>
            <person name="Calteau A."/>
            <person name="Medigue C."/>
            <person name="Mazel D."/>
            <person name="Polz M.F."/>
            <person name="Le Roux F."/>
        </authorList>
    </citation>
    <scope>NUCLEOTIDE SEQUENCE [LARGE SCALE GENOMIC DNA]</scope>
    <source>
        <strain evidence="27">SnF1</strain>
    </source>
</reference>
<dbReference type="Pfam" id="PF00989">
    <property type="entry name" value="PAS"/>
    <property type="match status" value="1"/>
</dbReference>
<keyword evidence="13" id="KW-0902">Two-component regulatory system</keyword>
<evidence type="ECO:0000256" key="19">
    <source>
        <dbReference type="SAM" id="MobiDB-lite"/>
    </source>
</evidence>
<dbReference type="SUPFAM" id="SSF52172">
    <property type="entry name" value="CheY-like"/>
    <property type="match status" value="2"/>
</dbReference>
<dbReference type="SMART" id="SM00388">
    <property type="entry name" value="HisKA"/>
    <property type="match status" value="1"/>
</dbReference>
<dbReference type="SMART" id="SM00091">
    <property type="entry name" value="PAS"/>
    <property type="match status" value="1"/>
</dbReference>
<evidence type="ECO:0000256" key="17">
    <source>
        <dbReference type="PROSITE-ProRule" id="PRU00110"/>
    </source>
</evidence>
<dbReference type="Pfam" id="PF00512">
    <property type="entry name" value="HisKA"/>
    <property type="match status" value="1"/>
</dbReference>
<keyword evidence="27" id="KW-1185">Reference proteome</keyword>
<evidence type="ECO:0000256" key="6">
    <source>
        <dbReference type="ARBA" id="ARBA00022679"/>
    </source>
</evidence>
<dbReference type="Gene3D" id="1.10.287.130">
    <property type="match status" value="1"/>
</dbReference>
<dbReference type="SUPFAM" id="SSF47226">
    <property type="entry name" value="Histidine-containing phosphotransfer domain, HPT domain"/>
    <property type="match status" value="1"/>
</dbReference>
<dbReference type="GO" id="GO:0016787">
    <property type="term" value="F:hydrolase activity"/>
    <property type="evidence" value="ECO:0007669"/>
    <property type="project" value="UniProtKB-KW"/>
</dbReference>
<evidence type="ECO:0000256" key="14">
    <source>
        <dbReference type="ARBA" id="ARBA00023136"/>
    </source>
</evidence>
<dbReference type="InterPro" id="IPR001789">
    <property type="entry name" value="Sig_transdc_resp-reg_receiver"/>
</dbReference>
<evidence type="ECO:0000256" key="5">
    <source>
        <dbReference type="ARBA" id="ARBA00022553"/>
    </source>
</evidence>
<dbReference type="SUPFAM" id="SSF55785">
    <property type="entry name" value="PYP-like sensor domain (PAS domain)"/>
    <property type="match status" value="1"/>
</dbReference>
<keyword evidence="11" id="KW-0067">ATP-binding</keyword>
<dbReference type="PROSITE" id="PS50109">
    <property type="entry name" value="HIS_KIN"/>
    <property type="match status" value="1"/>
</dbReference>
<accession>U4K4U8</accession>
<dbReference type="Pfam" id="PF00072">
    <property type="entry name" value="Response_reg"/>
    <property type="match status" value="2"/>
</dbReference>
<dbReference type="InterPro" id="IPR005467">
    <property type="entry name" value="His_kinase_dom"/>
</dbReference>
<keyword evidence="4" id="KW-1003">Cell membrane</keyword>
<evidence type="ECO:0000256" key="2">
    <source>
        <dbReference type="ARBA" id="ARBA00004651"/>
    </source>
</evidence>
<evidence type="ECO:0000313" key="26">
    <source>
        <dbReference type="EMBL" id="CCO60307.1"/>
    </source>
</evidence>
<dbReference type="CDD" id="cd00130">
    <property type="entry name" value="PAS"/>
    <property type="match status" value="1"/>
</dbReference>
<evidence type="ECO:0000256" key="11">
    <source>
        <dbReference type="ARBA" id="ARBA00022840"/>
    </source>
</evidence>
<evidence type="ECO:0000256" key="15">
    <source>
        <dbReference type="ARBA" id="ARBA00064003"/>
    </source>
</evidence>
<keyword evidence="5 18" id="KW-0597">Phosphoprotein</keyword>
<dbReference type="InterPro" id="IPR003594">
    <property type="entry name" value="HATPase_dom"/>
</dbReference>
<evidence type="ECO:0000256" key="8">
    <source>
        <dbReference type="ARBA" id="ARBA00022741"/>
    </source>
</evidence>
<dbReference type="InterPro" id="IPR000700">
    <property type="entry name" value="PAS-assoc_C"/>
</dbReference>
<dbReference type="OrthoDB" id="9810730at2"/>
<comment type="subcellular location">
    <subcellularLocation>
        <location evidence="2">Cell membrane</location>
        <topology evidence="2">Multi-pass membrane protein</topology>
    </subcellularLocation>
</comment>
<feature type="modified residue" description="4-aspartylphosphate" evidence="18">
    <location>
        <position position="888"/>
    </location>
</feature>
<dbReference type="SUPFAM" id="SSF47384">
    <property type="entry name" value="Homodimeric domain of signal transducing histidine kinase"/>
    <property type="match status" value="1"/>
</dbReference>
<dbReference type="FunFam" id="3.30.565.10:FF:000010">
    <property type="entry name" value="Sensor histidine kinase RcsC"/>
    <property type="match status" value="1"/>
</dbReference>
<evidence type="ECO:0000256" key="10">
    <source>
        <dbReference type="ARBA" id="ARBA00022801"/>
    </source>
</evidence>
<evidence type="ECO:0000256" key="13">
    <source>
        <dbReference type="ARBA" id="ARBA00023012"/>
    </source>
</evidence>
<dbReference type="InterPro" id="IPR000014">
    <property type="entry name" value="PAS"/>
</dbReference>
<dbReference type="SMART" id="SM00448">
    <property type="entry name" value="REC"/>
    <property type="match status" value="2"/>
</dbReference>
<feature type="domain" description="PAS" evidence="23">
    <location>
        <begin position="456"/>
        <end position="526"/>
    </location>
</feature>
<evidence type="ECO:0000256" key="18">
    <source>
        <dbReference type="PROSITE-ProRule" id="PRU00169"/>
    </source>
</evidence>
<dbReference type="Pfam" id="PF01627">
    <property type="entry name" value="Hpt"/>
    <property type="match status" value="1"/>
</dbReference>
<dbReference type="EC" id="2.7.13.3" evidence="3"/>
<evidence type="ECO:0000259" key="21">
    <source>
        <dbReference type="PROSITE" id="PS50109"/>
    </source>
</evidence>
<keyword evidence="6" id="KW-0808">Transferase</keyword>
<dbReference type="InterPro" id="IPR003661">
    <property type="entry name" value="HisK_dim/P_dom"/>
</dbReference>
<dbReference type="eggNOG" id="COG0642">
    <property type="taxonomic scope" value="Bacteria"/>
</dbReference>
<dbReference type="KEGG" id="vni:VIBNI_B0496"/>
<dbReference type="CDD" id="cd17546">
    <property type="entry name" value="REC_hyHK_CKI1_RcsC-like"/>
    <property type="match status" value="2"/>
</dbReference>
<feature type="modified residue" description="Phosphohistidine" evidence="17">
    <location>
        <position position="1193"/>
    </location>
</feature>
<evidence type="ECO:0000313" key="27">
    <source>
        <dbReference type="Proteomes" id="UP000016895"/>
    </source>
</evidence>
<dbReference type="PROSITE" id="PS50110">
    <property type="entry name" value="RESPONSE_REGULATORY"/>
    <property type="match status" value="2"/>
</dbReference>
<evidence type="ECO:0000259" key="23">
    <source>
        <dbReference type="PROSITE" id="PS50112"/>
    </source>
</evidence>
<name>U4K4U8_9VIBR</name>
<dbReference type="Gene3D" id="3.40.50.2300">
    <property type="match status" value="2"/>
</dbReference>
<dbReference type="GO" id="GO:0006355">
    <property type="term" value="P:regulation of DNA-templated transcription"/>
    <property type="evidence" value="ECO:0007669"/>
    <property type="project" value="InterPro"/>
</dbReference>
<dbReference type="RefSeq" id="WP_022560934.1">
    <property type="nucleotide sequence ID" value="NC_022543.1"/>
</dbReference>
<keyword evidence="10" id="KW-0378">Hydrolase</keyword>
<dbReference type="InterPro" id="IPR036890">
    <property type="entry name" value="HATPase_C_sf"/>
</dbReference>
<dbReference type="PROSITE" id="PS50112">
    <property type="entry name" value="PAS"/>
    <property type="match status" value="1"/>
</dbReference>
<feature type="domain" description="PAC" evidence="24">
    <location>
        <begin position="529"/>
        <end position="581"/>
    </location>
</feature>
<dbReference type="Gene3D" id="1.20.120.160">
    <property type="entry name" value="HPT domain"/>
    <property type="match status" value="1"/>
</dbReference>
<dbReference type="InterPro" id="IPR011006">
    <property type="entry name" value="CheY-like_superfamily"/>
</dbReference>
<evidence type="ECO:0000259" key="24">
    <source>
        <dbReference type="PROSITE" id="PS50113"/>
    </source>
</evidence>
<dbReference type="Gene3D" id="3.30.565.10">
    <property type="entry name" value="Histidine kinase-like ATPase, C-terminal domain"/>
    <property type="match status" value="1"/>
</dbReference>
<feature type="domain" description="Response regulatory" evidence="22">
    <location>
        <begin position="837"/>
        <end position="955"/>
    </location>
</feature>
<dbReference type="eggNOG" id="COG5002">
    <property type="taxonomic scope" value="Bacteria"/>
</dbReference>
<feature type="transmembrane region" description="Helical" evidence="20">
    <location>
        <begin position="6"/>
        <end position="25"/>
    </location>
</feature>
<feature type="modified residue" description="4-aspartylphosphate" evidence="18">
    <location>
        <position position="1030"/>
    </location>
</feature>
<evidence type="ECO:0000256" key="20">
    <source>
        <dbReference type="SAM" id="Phobius"/>
    </source>
</evidence>
<dbReference type="InterPro" id="IPR036641">
    <property type="entry name" value="HPT_dom_sf"/>
</dbReference>
<dbReference type="GO" id="GO:0000155">
    <property type="term" value="F:phosphorelay sensor kinase activity"/>
    <property type="evidence" value="ECO:0007669"/>
    <property type="project" value="InterPro"/>
</dbReference>
<evidence type="ECO:0000256" key="16">
    <source>
        <dbReference type="ARBA" id="ARBA00068150"/>
    </source>
</evidence>
<dbReference type="FunFam" id="1.10.287.130:FF:000002">
    <property type="entry name" value="Two-component osmosensing histidine kinase"/>
    <property type="match status" value="1"/>
</dbReference>
<feature type="region of interest" description="Disordered" evidence="19">
    <location>
        <begin position="1098"/>
        <end position="1131"/>
    </location>
</feature>
<evidence type="ECO:0000259" key="22">
    <source>
        <dbReference type="PROSITE" id="PS50110"/>
    </source>
</evidence>
<dbReference type="SMART" id="SM00387">
    <property type="entry name" value="HATPase_c"/>
    <property type="match status" value="1"/>
</dbReference>
<comment type="catalytic activity">
    <reaction evidence="1">
        <text>ATP + protein L-histidine = ADP + protein N-phospho-L-histidine.</text>
        <dbReference type="EC" id="2.7.13.3"/>
    </reaction>
</comment>
<dbReference type="InterPro" id="IPR035965">
    <property type="entry name" value="PAS-like_dom_sf"/>
</dbReference>
<evidence type="ECO:0000259" key="25">
    <source>
        <dbReference type="PROSITE" id="PS50894"/>
    </source>
</evidence>
<keyword evidence="14 20" id="KW-0472">Membrane</keyword>
<dbReference type="CDD" id="cd00082">
    <property type="entry name" value="HisKA"/>
    <property type="match status" value="1"/>
</dbReference>
<proteinExistence type="predicted"/>
<dbReference type="PRINTS" id="PR00344">
    <property type="entry name" value="BCTRLSENSOR"/>
</dbReference>
<evidence type="ECO:0000256" key="9">
    <source>
        <dbReference type="ARBA" id="ARBA00022777"/>
    </source>
</evidence>
<gene>
    <name evidence="26" type="ORF">VIBNI_B0496</name>
</gene>
<evidence type="ECO:0000256" key="1">
    <source>
        <dbReference type="ARBA" id="ARBA00000085"/>
    </source>
</evidence>
<dbReference type="CDD" id="cd16922">
    <property type="entry name" value="HATPase_EvgS-ArcB-TorS-like"/>
    <property type="match status" value="1"/>
</dbReference>
<dbReference type="SUPFAM" id="SSF55781">
    <property type="entry name" value="GAF domain-like"/>
    <property type="match status" value="1"/>
</dbReference>
<dbReference type="EMBL" id="FO203527">
    <property type="protein sequence ID" value="CCO60307.1"/>
    <property type="molecule type" value="Genomic_DNA"/>
</dbReference>
<keyword evidence="8" id="KW-0547">Nucleotide-binding</keyword>
<dbReference type="GO" id="GO:0005524">
    <property type="term" value="F:ATP binding"/>
    <property type="evidence" value="ECO:0007669"/>
    <property type="project" value="UniProtKB-KW"/>
</dbReference>
<dbReference type="PANTHER" id="PTHR45339:SF1">
    <property type="entry name" value="HYBRID SIGNAL TRANSDUCTION HISTIDINE KINASE J"/>
    <property type="match status" value="1"/>
</dbReference>
<dbReference type="STRING" id="28173.VIBNI_B0496"/>
<dbReference type="InterPro" id="IPR004358">
    <property type="entry name" value="Sig_transdc_His_kin-like_C"/>
</dbReference>
<keyword evidence="9 26" id="KW-0418">Kinase</keyword>
<dbReference type="InterPro" id="IPR008207">
    <property type="entry name" value="Sig_transdc_His_kin_Hpt_dom"/>
</dbReference>